<accession>A0A0E9VV24</accession>
<proteinExistence type="predicted"/>
<name>A0A0E9VV24_ANGAN</name>
<reference evidence="1" key="2">
    <citation type="journal article" date="2015" name="Fish Shellfish Immunol.">
        <title>Early steps in the European eel (Anguilla anguilla)-Vibrio vulnificus interaction in the gills: Role of the RtxA13 toxin.</title>
        <authorList>
            <person name="Callol A."/>
            <person name="Pajuelo D."/>
            <person name="Ebbesson L."/>
            <person name="Teles M."/>
            <person name="MacKenzie S."/>
            <person name="Amaro C."/>
        </authorList>
    </citation>
    <scope>NUCLEOTIDE SEQUENCE</scope>
</reference>
<dbReference type="AlphaFoldDB" id="A0A0E9VV24"/>
<sequence length="60" mass="6922">MRVSIPIPLSFRMVSFSASFCWLGCSTPRDMLPLSVIQIYARRKTILCSVFHLNIIARMF</sequence>
<evidence type="ECO:0000313" key="1">
    <source>
        <dbReference type="EMBL" id="JAH81891.1"/>
    </source>
</evidence>
<dbReference type="EMBL" id="GBXM01026686">
    <property type="protein sequence ID" value="JAH81891.1"/>
    <property type="molecule type" value="Transcribed_RNA"/>
</dbReference>
<reference evidence="1" key="1">
    <citation type="submission" date="2014-11" db="EMBL/GenBank/DDBJ databases">
        <authorList>
            <person name="Amaro Gonzalez C."/>
        </authorList>
    </citation>
    <scope>NUCLEOTIDE SEQUENCE</scope>
</reference>
<organism evidence="1">
    <name type="scientific">Anguilla anguilla</name>
    <name type="common">European freshwater eel</name>
    <name type="synonym">Muraena anguilla</name>
    <dbReference type="NCBI Taxonomy" id="7936"/>
    <lineage>
        <taxon>Eukaryota</taxon>
        <taxon>Metazoa</taxon>
        <taxon>Chordata</taxon>
        <taxon>Craniata</taxon>
        <taxon>Vertebrata</taxon>
        <taxon>Euteleostomi</taxon>
        <taxon>Actinopterygii</taxon>
        <taxon>Neopterygii</taxon>
        <taxon>Teleostei</taxon>
        <taxon>Anguilliformes</taxon>
        <taxon>Anguillidae</taxon>
        <taxon>Anguilla</taxon>
    </lineage>
</organism>
<protein>
    <submittedName>
        <fullName evidence="1">Uncharacterized protein</fullName>
    </submittedName>
</protein>